<evidence type="ECO:0000313" key="2">
    <source>
        <dbReference type="Proteomes" id="UP000623010"/>
    </source>
</evidence>
<reference evidence="1" key="1">
    <citation type="journal article" date="2014" name="Int. J. Syst. Evol. Microbiol.">
        <title>Complete genome sequence of Corynebacterium casei LMG S-19264T (=DSM 44701T), isolated from a smear-ripened cheese.</title>
        <authorList>
            <consortium name="US DOE Joint Genome Institute (JGI-PGF)"/>
            <person name="Walter F."/>
            <person name="Albersmeier A."/>
            <person name="Kalinowski J."/>
            <person name="Ruckert C."/>
        </authorList>
    </citation>
    <scope>NUCLEOTIDE SEQUENCE</scope>
    <source>
        <strain evidence="1">JCM 5016</strain>
    </source>
</reference>
<comment type="caution">
    <text evidence="1">The sequence shown here is derived from an EMBL/GenBank/DDBJ whole genome shotgun (WGS) entry which is preliminary data.</text>
</comment>
<sequence>MTDSLALRPLQIPDCLASVGLGWHPLLMRLHKQLTALASDYRVESIKEKFGGLRVSVADRFDADGEFDGDWADAASPLIQAAETMSRTICEYCGAPGQPRTRADRDGGWIKTVCEQCHPVRRPGTLPLRLTTEEQAAIADHADELGLSTSDYIAQAAARQATQWQHERNDLHKIAERRGTTLKQMLQRGILTDGTP</sequence>
<dbReference type="InterPro" id="IPR053842">
    <property type="entry name" value="NikA-like"/>
</dbReference>
<evidence type="ECO:0000313" key="1">
    <source>
        <dbReference type="EMBL" id="GGZ95585.1"/>
    </source>
</evidence>
<dbReference type="EMBL" id="BMWH01000015">
    <property type="protein sequence ID" value="GGZ95585.1"/>
    <property type="molecule type" value="Genomic_DNA"/>
</dbReference>
<proteinExistence type="predicted"/>
<organism evidence="1 2">
    <name type="scientific">Streptomyces echinoruber</name>
    <dbReference type="NCBI Taxonomy" id="68898"/>
    <lineage>
        <taxon>Bacteria</taxon>
        <taxon>Bacillati</taxon>
        <taxon>Actinomycetota</taxon>
        <taxon>Actinomycetes</taxon>
        <taxon>Kitasatosporales</taxon>
        <taxon>Streptomycetaceae</taxon>
        <taxon>Streptomyces</taxon>
    </lineage>
</organism>
<name>A0A918VGR4_9ACTN</name>
<dbReference type="RefSeq" id="WP_190058667.1">
    <property type="nucleotide sequence ID" value="NZ_BMWH01000015.1"/>
</dbReference>
<reference evidence="1" key="2">
    <citation type="submission" date="2020-09" db="EMBL/GenBank/DDBJ databases">
        <authorList>
            <person name="Sun Q."/>
            <person name="Ohkuma M."/>
        </authorList>
    </citation>
    <scope>NUCLEOTIDE SEQUENCE</scope>
    <source>
        <strain evidence="1">JCM 5016</strain>
    </source>
</reference>
<accession>A0A918VGR4</accession>
<dbReference type="Proteomes" id="UP000623010">
    <property type="component" value="Unassembled WGS sequence"/>
</dbReference>
<gene>
    <name evidence="1" type="ORF">GCM10010389_38440</name>
</gene>
<protein>
    <submittedName>
        <fullName evidence="1">Uncharacterized protein</fullName>
    </submittedName>
</protein>
<dbReference type="Pfam" id="PF21983">
    <property type="entry name" value="NikA-like"/>
    <property type="match status" value="1"/>
</dbReference>
<dbReference type="AlphaFoldDB" id="A0A918VGR4"/>
<keyword evidence="2" id="KW-1185">Reference proteome</keyword>